<evidence type="ECO:0000313" key="2">
    <source>
        <dbReference type="Proteomes" id="UP000625210"/>
    </source>
</evidence>
<dbReference type="EMBL" id="BMHQ01000010">
    <property type="protein sequence ID" value="GGE24000.1"/>
    <property type="molecule type" value="Genomic_DNA"/>
</dbReference>
<protein>
    <submittedName>
        <fullName evidence="1">Uncharacterized protein</fullName>
    </submittedName>
</protein>
<dbReference type="AlphaFoldDB" id="A0A8J2VIJ5"/>
<proteinExistence type="predicted"/>
<comment type="caution">
    <text evidence="1">The sequence shown here is derived from an EMBL/GenBank/DDBJ whole genome shotgun (WGS) entry which is preliminary data.</text>
</comment>
<organism evidence="1 2">
    <name type="scientific">Marinithermofilum abyssi</name>
    <dbReference type="NCBI Taxonomy" id="1571185"/>
    <lineage>
        <taxon>Bacteria</taxon>
        <taxon>Bacillati</taxon>
        <taxon>Bacillota</taxon>
        <taxon>Bacilli</taxon>
        <taxon>Bacillales</taxon>
        <taxon>Thermoactinomycetaceae</taxon>
        <taxon>Marinithermofilum</taxon>
    </lineage>
</organism>
<reference evidence="1" key="1">
    <citation type="journal article" date="2014" name="Int. J. Syst. Evol. Microbiol.">
        <title>Complete genome sequence of Corynebacterium casei LMG S-19264T (=DSM 44701T), isolated from a smear-ripened cheese.</title>
        <authorList>
            <consortium name="US DOE Joint Genome Institute (JGI-PGF)"/>
            <person name="Walter F."/>
            <person name="Albersmeier A."/>
            <person name="Kalinowski J."/>
            <person name="Ruckert C."/>
        </authorList>
    </citation>
    <scope>NUCLEOTIDE SEQUENCE</scope>
    <source>
        <strain evidence="1">CGMCC 1.15179</strain>
    </source>
</reference>
<accession>A0A8J2VIJ5</accession>
<dbReference type="RefSeq" id="WP_188648476.1">
    <property type="nucleotide sequence ID" value="NZ_BMHQ01000010.1"/>
</dbReference>
<reference evidence="1" key="2">
    <citation type="submission" date="2020-09" db="EMBL/GenBank/DDBJ databases">
        <authorList>
            <person name="Sun Q."/>
            <person name="Zhou Y."/>
        </authorList>
    </citation>
    <scope>NUCLEOTIDE SEQUENCE</scope>
    <source>
        <strain evidence="1">CGMCC 1.15179</strain>
    </source>
</reference>
<evidence type="ECO:0000313" key="1">
    <source>
        <dbReference type="EMBL" id="GGE24000.1"/>
    </source>
</evidence>
<gene>
    <name evidence="1" type="ORF">GCM10011571_27650</name>
</gene>
<keyword evidence="2" id="KW-1185">Reference proteome</keyword>
<dbReference type="Proteomes" id="UP000625210">
    <property type="component" value="Unassembled WGS sequence"/>
</dbReference>
<sequence>MGKEQEVAYLLFDLLVRQLETMAEQERRIQRLEVFERRLDLTLKDGSAYVVDVRSREEEVGEMTPTDGIHVSEEKWQELVQACQSVMQFLEYDKEKLRNLERVLPDFPWERRARMVERLLEQLDRALKEVKPGEEGGEH</sequence>
<name>A0A8J2VIJ5_9BACL</name>